<dbReference type="EMBL" id="LAZR01001957">
    <property type="protein sequence ID" value="KKN36569.1"/>
    <property type="molecule type" value="Genomic_DNA"/>
</dbReference>
<evidence type="ECO:0000313" key="2">
    <source>
        <dbReference type="EMBL" id="KKN36569.1"/>
    </source>
</evidence>
<name>A0A0F9Q229_9ZZZZ</name>
<keyword evidence="1" id="KW-1133">Transmembrane helix</keyword>
<feature type="transmembrane region" description="Helical" evidence="1">
    <location>
        <begin position="21"/>
        <end position="42"/>
    </location>
</feature>
<accession>A0A0F9Q229</accession>
<proteinExistence type="predicted"/>
<keyword evidence="1" id="KW-0472">Membrane</keyword>
<sequence>MSWDKYQRAAERGPMSLFWKVFFPVLLVVIVLGVAGFVLNPFRQASRILNKTINADNVIYNYEWFKQRHEAIGAIDAKVVGSQSAVNQFKADAGPRDNWHFQDREEYARLNSVLLGLRQQRADLAAEYNARSRMTNRAIFKAGDTELPDSIPVE</sequence>
<organism evidence="2">
    <name type="scientific">marine sediment metagenome</name>
    <dbReference type="NCBI Taxonomy" id="412755"/>
    <lineage>
        <taxon>unclassified sequences</taxon>
        <taxon>metagenomes</taxon>
        <taxon>ecological metagenomes</taxon>
    </lineage>
</organism>
<gene>
    <name evidence="2" type="ORF">LCGC14_0772390</name>
</gene>
<reference evidence="2" key="1">
    <citation type="journal article" date="2015" name="Nature">
        <title>Complex archaea that bridge the gap between prokaryotes and eukaryotes.</title>
        <authorList>
            <person name="Spang A."/>
            <person name="Saw J.H."/>
            <person name="Jorgensen S.L."/>
            <person name="Zaremba-Niedzwiedzka K."/>
            <person name="Martijn J."/>
            <person name="Lind A.E."/>
            <person name="van Eijk R."/>
            <person name="Schleper C."/>
            <person name="Guy L."/>
            <person name="Ettema T.J."/>
        </authorList>
    </citation>
    <scope>NUCLEOTIDE SEQUENCE</scope>
</reference>
<comment type="caution">
    <text evidence="2">The sequence shown here is derived from an EMBL/GenBank/DDBJ whole genome shotgun (WGS) entry which is preliminary data.</text>
</comment>
<protein>
    <submittedName>
        <fullName evidence="2">Uncharacterized protein</fullName>
    </submittedName>
</protein>
<dbReference type="AlphaFoldDB" id="A0A0F9Q229"/>
<evidence type="ECO:0000256" key="1">
    <source>
        <dbReference type="SAM" id="Phobius"/>
    </source>
</evidence>
<keyword evidence="1" id="KW-0812">Transmembrane</keyword>